<dbReference type="GO" id="GO:0005737">
    <property type="term" value="C:cytoplasm"/>
    <property type="evidence" value="ECO:0007669"/>
    <property type="project" value="UniProtKB-UniRule"/>
</dbReference>
<dbReference type="InterPro" id="IPR035644">
    <property type="entry name" value="MraZ_C"/>
</dbReference>
<dbReference type="GO" id="GO:0000976">
    <property type="term" value="F:transcription cis-regulatory region binding"/>
    <property type="evidence" value="ECO:0007669"/>
    <property type="project" value="TreeGrafter"/>
</dbReference>
<dbReference type="Proteomes" id="UP000198793">
    <property type="component" value="Unassembled WGS sequence"/>
</dbReference>
<dbReference type="InterPro" id="IPR007159">
    <property type="entry name" value="SpoVT-AbrB_dom"/>
</dbReference>
<dbReference type="AlphaFoldDB" id="A0A1H0CD41"/>
<dbReference type="GO" id="GO:0009295">
    <property type="term" value="C:nucleoid"/>
    <property type="evidence" value="ECO:0007669"/>
    <property type="project" value="UniProtKB-SubCell"/>
</dbReference>
<evidence type="ECO:0000256" key="3">
    <source>
        <dbReference type="ARBA" id="ARBA00022737"/>
    </source>
</evidence>
<proteinExistence type="inferred from homology"/>
<keyword evidence="6 7" id="KW-0804">Transcription</keyword>
<dbReference type="NCBIfam" id="NF001477">
    <property type="entry name" value="PRK00326.2-4"/>
    <property type="match status" value="1"/>
</dbReference>
<dbReference type="InterPro" id="IPR003444">
    <property type="entry name" value="MraZ"/>
</dbReference>
<feature type="domain" description="SpoVT-AbrB" evidence="8">
    <location>
        <begin position="13"/>
        <end position="60"/>
    </location>
</feature>
<accession>A0A1H0CD41</accession>
<dbReference type="CDD" id="cd16320">
    <property type="entry name" value="MraZ_N"/>
    <property type="match status" value="1"/>
</dbReference>
<evidence type="ECO:0000313" key="9">
    <source>
        <dbReference type="EMBL" id="SDN55746.1"/>
    </source>
</evidence>
<evidence type="ECO:0000256" key="7">
    <source>
        <dbReference type="HAMAP-Rule" id="MF_01008"/>
    </source>
</evidence>
<protein>
    <recommendedName>
        <fullName evidence="1 7">Transcriptional regulator MraZ</fullName>
    </recommendedName>
</protein>
<dbReference type="SUPFAM" id="SSF89447">
    <property type="entry name" value="AbrB/MazE/MraZ-like"/>
    <property type="match status" value="1"/>
</dbReference>
<comment type="subunit">
    <text evidence="7">Forms oligomers.</text>
</comment>
<comment type="similarity">
    <text evidence="7">Belongs to the MraZ family.</text>
</comment>
<dbReference type="PANTHER" id="PTHR34701:SF1">
    <property type="entry name" value="TRANSCRIPTIONAL REGULATOR MRAZ"/>
    <property type="match status" value="1"/>
</dbReference>
<dbReference type="InterPro" id="IPR020603">
    <property type="entry name" value="MraZ_dom"/>
</dbReference>
<organism evidence="9 10">
    <name type="scientific">Aureimonas jatrophae</name>
    <dbReference type="NCBI Taxonomy" id="1166073"/>
    <lineage>
        <taxon>Bacteria</taxon>
        <taxon>Pseudomonadati</taxon>
        <taxon>Pseudomonadota</taxon>
        <taxon>Alphaproteobacteria</taxon>
        <taxon>Hyphomicrobiales</taxon>
        <taxon>Aurantimonadaceae</taxon>
        <taxon>Aureimonas</taxon>
    </lineage>
</organism>
<evidence type="ECO:0000256" key="1">
    <source>
        <dbReference type="ARBA" id="ARBA00013860"/>
    </source>
</evidence>
<dbReference type="CDD" id="cd16321">
    <property type="entry name" value="MraZ_C"/>
    <property type="match status" value="1"/>
</dbReference>
<dbReference type="Pfam" id="PF02381">
    <property type="entry name" value="MraZ"/>
    <property type="match status" value="1"/>
</dbReference>
<keyword evidence="10" id="KW-1185">Reference proteome</keyword>
<dbReference type="InterPro" id="IPR038619">
    <property type="entry name" value="MraZ_sf"/>
</dbReference>
<dbReference type="GO" id="GO:0003700">
    <property type="term" value="F:DNA-binding transcription factor activity"/>
    <property type="evidence" value="ECO:0007669"/>
    <property type="project" value="UniProtKB-UniRule"/>
</dbReference>
<gene>
    <name evidence="7" type="primary">mraZ</name>
    <name evidence="9" type="ORF">SAMN05192530_101253</name>
</gene>
<keyword evidence="2 7" id="KW-0963">Cytoplasm</keyword>
<evidence type="ECO:0000256" key="5">
    <source>
        <dbReference type="ARBA" id="ARBA00023125"/>
    </source>
</evidence>
<dbReference type="RefSeq" id="WP_244519433.1">
    <property type="nucleotide sequence ID" value="NZ_FNIT01000001.1"/>
</dbReference>
<dbReference type="Gene3D" id="3.40.1550.20">
    <property type="entry name" value="Transcriptional regulator MraZ domain"/>
    <property type="match status" value="1"/>
</dbReference>
<dbReference type="GO" id="GO:2000143">
    <property type="term" value="P:negative regulation of DNA-templated transcription initiation"/>
    <property type="evidence" value="ECO:0007669"/>
    <property type="project" value="TreeGrafter"/>
</dbReference>
<keyword evidence="3" id="KW-0677">Repeat</keyword>
<dbReference type="PANTHER" id="PTHR34701">
    <property type="entry name" value="TRANSCRIPTIONAL REGULATOR MRAZ"/>
    <property type="match status" value="1"/>
</dbReference>
<name>A0A1H0CD41_9HYPH</name>
<reference evidence="9 10" key="1">
    <citation type="submission" date="2016-10" db="EMBL/GenBank/DDBJ databases">
        <authorList>
            <person name="de Groot N.N."/>
        </authorList>
    </citation>
    <scope>NUCLEOTIDE SEQUENCE [LARGE SCALE GENOMIC DNA]</scope>
    <source>
        <strain evidence="10">L7-484,KACC 16230,DSM 25025</strain>
    </source>
</reference>
<comment type="subcellular location">
    <subcellularLocation>
        <location evidence="7">Cytoplasm</location>
        <location evidence="7">Nucleoid</location>
    </subcellularLocation>
</comment>
<evidence type="ECO:0000256" key="4">
    <source>
        <dbReference type="ARBA" id="ARBA00023015"/>
    </source>
</evidence>
<feature type="domain" description="SpoVT-AbrB" evidence="8">
    <location>
        <begin position="89"/>
        <end position="132"/>
    </location>
</feature>
<dbReference type="HAMAP" id="MF_01008">
    <property type="entry name" value="MraZ"/>
    <property type="match status" value="1"/>
</dbReference>
<sequence length="159" mass="17956">METGLSRMRFLSNWINNVDAKGRVSVPAPFRQILASRGDRELYALQAIGQPAIDVGGMNLLERYEARMAQEDPFGEDYADMSLFAYGDGAFLKLDGEGRMGVTDFVRAHTGIEDRVAFVGRSHFFQLWEPAAFEAHRAEARARLLAKRSSRDERERSPE</sequence>
<dbReference type="InterPro" id="IPR035642">
    <property type="entry name" value="MraZ_N"/>
</dbReference>
<evidence type="ECO:0000313" key="10">
    <source>
        <dbReference type="Proteomes" id="UP000198793"/>
    </source>
</evidence>
<dbReference type="InterPro" id="IPR037914">
    <property type="entry name" value="SpoVT-AbrB_sf"/>
</dbReference>
<evidence type="ECO:0000259" key="8">
    <source>
        <dbReference type="PROSITE" id="PS51740"/>
    </source>
</evidence>
<dbReference type="STRING" id="1166073.SAMN05192530_101253"/>
<dbReference type="EMBL" id="FNIT01000001">
    <property type="protein sequence ID" value="SDN55746.1"/>
    <property type="molecule type" value="Genomic_DNA"/>
</dbReference>
<dbReference type="PROSITE" id="PS51740">
    <property type="entry name" value="SPOVT_ABRB"/>
    <property type="match status" value="2"/>
</dbReference>
<evidence type="ECO:0000256" key="2">
    <source>
        <dbReference type="ARBA" id="ARBA00022490"/>
    </source>
</evidence>
<keyword evidence="5 7" id="KW-0238">DNA-binding</keyword>
<evidence type="ECO:0000256" key="6">
    <source>
        <dbReference type="ARBA" id="ARBA00023163"/>
    </source>
</evidence>
<keyword evidence="4 7" id="KW-0805">Transcription regulation</keyword>